<dbReference type="InterPro" id="IPR006827">
    <property type="entry name" value="Lant_deHydtase_N"/>
</dbReference>
<dbReference type="EMBL" id="RBKU01000001">
    <property type="protein sequence ID" value="RKR84626.1"/>
    <property type="molecule type" value="Genomic_DNA"/>
</dbReference>
<accession>A0A495J6K4</accession>
<gene>
    <name evidence="3" type="ORF">BDD43_4872</name>
</gene>
<dbReference type="NCBIfam" id="TIGR03891">
    <property type="entry name" value="thiopep_ocin"/>
    <property type="match status" value="1"/>
</dbReference>
<feature type="domain" description="Lantibiotic dehydratase N-terminal" evidence="1">
    <location>
        <begin position="23"/>
        <end position="659"/>
    </location>
</feature>
<protein>
    <submittedName>
        <fullName evidence="3">Thiopeptide-type bacteriocin biosynthesis protein</fullName>
    </submittedName>
</protein>
<dbReference type="InterPro" id="IPR023809">
    <property type="entry name" value="Thiopep_bacteriocin_synth_dom"/>
</dbReference>
<reference evidence="3 4" key="1">
    <citation type="submission" date="2018-10" db="EMBL/GenBank/DDBJ databases">
        <title>Genomic Encyclopedia of Archaeal and Bacterial Type Strains, Phase II (KMG-II): from individual species to whole genera.</title>
        <authorList>
            <person name="Goeker M."/>
        </authorList>
    </citation>
    <scope>NUCLEOTIDE SEQUENCE [LARGE SCALE GENOMIC DNA]</scope>
    <source>
        <strain evidence="3 4">DSM 18602</strain>
    </source>
</reference>
<evidence type="ECO:0000259" key="2">
    <source>
        <dbReference type="Pfam" id="PF14028"/>
    </source>
</evidence>
<keyword evidence="4" id="KW-1185">Reference proteome</keyword>
<organism evidence="3 4">
    <name type="scientific">Mucilaginibacter gracilis</name>
    <dbReference type="NCBI Taxonomy" id="423350"/>
    <lineage>
        <taxon>Bacteria</taxon>
        <taxon>Pseudomonadati</taxon>
        <taxon>Bacteroidota</taxon>
        <taxon>Sphingobacteriia</taxon>
        <taxon>Sphingobacteriales</taxon>
        <taxon>Sphingobacteriaceae</taxon>
        <taxon>Mucilaginibacter</taxon>
    </lineage>
</organism>
<dbReference type="AlphaFoldDB" id="A0A495J6K4"/>
<name>A0A495J6K4_9SPHI</name>
<dbReference type="RefSeq" id="WP_121200374.1">
    <property type="nucleotide sequence ID" value="NZ_RBKU01000001.1"/>
</dbReference>
<dbReference type="Pfam" id="PF14028">
    <property type="entry name" value="Lant_dehydr_C"/>
    <property type="match status" value="1"/>
</dbReference>
<evidence type="ECO:0000313" key="4">
    <source>
        <dbReference type="Proteomes" id="UP000268007"/>
    </source>
</evidence>
<evidence type="ECO:0000313" key="3">
    <source>
        <dbReference type="EMBL" id="RKR84626.1"/>
    </source>
</evidence>
<proteinExistence type="predicted"/>
<dbReference type="Proteomes" id="UP000268007">
    <property type="component" value="Unassembled WGS sequence"/>
</dbReference>
<dbReference type="OrthoDB" id="1273722at2"/>
<dbReference type="Pfam" id="PF04738">
    <property type="entry name" value="Lant_dehydr_N"/>
    <property type="match status" value="1"/>
</dbReference>
<comment type="caution">
    <text evidence="3">The sequence shown here is derived from an EMBL/GenBank/DDBJ whole genome shotgun (WGS) entry which is preliminary data.</text>
</comment>
<feature type="domain" description="Thiopeptide-type bacteriocin biosynthesis" evidence="2">
    <location>
        <begin position="733"/>
        <end position="993"/>
    </location>
</feature>
<evidence type="ECO:0000259" key="1">
    <source>
        <dbReference type="Pfam" id="PF04738"/>
    </source>
</evidence>
<sequence>MVRAPFFSYIDYTQVKLDKIIGDPYFQEALFLASPGLYHNLEEKQFDNARLSEREKLSVQKYFNRMCFRPTPFGAFSSFSVTTWGKDETIILKNEDAKLHLNVDQEIVNRLSPLFVNDDPEQNLFIANPALYQWGRDFRFITTTYANDSRKIYFDLESIEINELTGPLFSFCRTVFKSGKEIAAYMMDLTGCTMEMASDYLRFLIGAGILMSATNNNIIGKDYLQVLSAQSNSPSLLNTVLVDINRNRELIRFPDVQYLKTNAERISQLLSGFGHQHPGPLFYAGLERSTTHGALSSKIKDQLMDGVMALSALVAPAQPDMFRQFIKDFKARYNRQKIPLLQAVDPDIGIGYGPVNHANIDSDLLRSVKFRERKTDQLTLDWSKVHRMLFKKWNDRLGNDSPIVLDELDVQSLSSNSTLSSPPSIAALFRTTAHGVFLESLGGVTATALIGRFTAWNKEIHRVSKEIAAVEQAANPEIIFADIGQLSDPHADNINRREHVYHYEIPINVISTLDNDHQIQLSDLWVSVVDDELVLESERHQKVIIPRLTSAYNYTRNNLAVFRLLCDLQQQGLQGSYAFSLAHYFPGMAYYPRVVYKRTILSPATWYLSVQDLKDLQHLSGDESVIKIRSLKDQLKLPTILALSKFDQQLVFNLDNDWEILFLVDCLKGSEGAVLQEFFIPDNRTIQTGEGKALCNQFVAFLYKREAVYSGLQLRKDVAVLKKQQDYIIGSKWLYLKLYCNPAMANNILSTRLLPLLKKLDQSEMQSWFFIRYRDPGYHIRLRLKIKETAVGPILDKFKRRMSETISYQLIREYQADTYRREMERYGGDIIEWMEDYFHGSSELIAHHIKMVGKKTYSYSYHSIAFVSVYELLERFIPDIVERISFLEKMVELFYAEFATDKSLRIDLDQKYRELKIEVSSLVTNESYYHQLRLTPYAELFRNGIKNVLRHTTAFGVKRKNQLLADMIHMHLNRLFVDKQRQQELIVYYCLLKFQVTVRAMSSVKSKPPA</sequence>